<keyword evidence="1" id="KW-1133">Transmembrane helix</keyword>
<feature type="transmembrane region" description="Helical" evidence="1">
    <location>
        <begin position="55"/>
        <end position="73"/>
    </location>
</feature>
<proteinExistence type="predicted"/>
<organism evidence="2 3">
    <name type="scientific">Mucilaginibacter pedocola</name>
    <dbReference type="NCBI Taxonomy" id="1792845"/>
    <lineage>
        <taxon>Bacteria</taxon>
        <taxon>Pseudomonadati</taxon>
        <taxon>Bacteroidota</taxon>
        <taxon>Sphingobacteriia</taxon>
        <taxon>Sphingobacteriales</taxon>
        <taxon>Sphingobacteriaceae</taxon>
        <taxon>Mucilaginibacter</taxon>
    </lineage>
</organism>
<keyword evidence="3" id="KW-1185">Reference proteome</keyword>
<keyword evidence="1" id="KW-0812">Transmembrane</keyword>
<keyword evidence="1" id="KW-0472">Membrane</keyword>
<feature type="transmembrane region" description="Helical" evidence="1">
    <location>
        <begin position="101"/>
        <end position="122"/>
    </location>
</feature>
<feature type="transmembrane region" description="Helical" evidence="1">
    <location>
        <begin position="17"/>
        <end position="35"/>
    </location>
</feature>
<evidence type="ECO:0000313" key="2">
    <source>
        <dbReference type="EMBL" id="OOQ59119.1"/>
    </source>
</evidence>
<dbReference type="EMBL" id="MBTF01000016">
    <property type="protein sequence ID" value="OOQ59119.1"/>
    <property type="molecule type" value="Genomic_DNA"/>
</dbReference>
<evidence type="ECO:0000256" key="1">
    <source>
        <dbReference type="SAM" id="Phobius"/>
    </source>
</evidence>
<accession>A0A1S9PDW5</accession>
<dbReference type="Proteomes" id="UP000189739">
    <property type="component" value="Unassembled WGS sequence"/>
</dbReference>
<reference evidence="2 3" key="1">
    <citation type="submission" date="2016-07" db="EMBL/GenBank/DDBJ databases">
        <title>Genomic analysis of zinc-resistant bacterium Mucilaginibacter pedocola TBZ30.</title>
        <authorList>
            <person name="Huang J."/>
            <person name="Tang J."/>
        </authorList>
    </citation>
    <scope>NUCLEOTIDE SEQUENCE [LARGE SCALE GENOMIC DNA]</scope>
    <source>
        <strain evidence="2 3">TBZ30</strain>
    </source>
</reference>
<evidence type="ECO:0000313" key="3">
    <source>
        <dbReference type="Proteomes" id="UP000189739"/>
    </source>
</evidence>
<protein>
    <submittedName>
        <fullName evidence="2">Uncharacterized protein</fullName>
    </submittedName>
</protein>
<gene>
    <name evidence="2" type="ORF">BC343_29290</name>
</gene>
<dbReference type="AlphaFoldDB" id="A0A1S9PDW5"/>
<name>A0A1S9PDW5_9SPHI</name>
<sequence length="167" mass="19277">MWLLVFLEYFKISNTKALLINFSIAALICVSIFYYRDPINFAKYIDQFVSNSTSVLSLLVGFTVAMFTLLITASNPNIDEIKTVLTEFVLYNEKVSIYKMLLIKMVYIILIESILLLFNLLYPFFFEATTRVGKIFFGIDAFLTTHIILANINNTVDLYFVLTKKNN</sequence>
<comment type="caution">
    <text evidence="2">The sequence shown here is derived from an EMBL/GenBank/DDBJ whole genome shotgun (WGS) entry which is preliminary data.</text>
</comment>